<dbReference type="Gene3D" id="1.10.472.10">
    <property type="entry name" value="Cyclin-like"/>
    <property type="match status" value="2"/>
</dbReference>
<dbReference type="InterPro" id="IPR039361">
    <property type="entry name" value="Cyclin"/>
</dbReference>
<gene>
    <name evidence="7" type="primary">CLB4</name>
    <name evidence="7" type="ORF">Cpir12675_000241</name>
</gene>
<feature type="domain" description="Cyclin-like" evidence="5">
    <location>
        <begin position="523"/>
        <end position="604"/>
    </location>
</feature>
<evidence type="ECO:0000256" key="4">
    <source>
        <dbReference type="RuleBase" id="RU000383"/>
    </source>
</evidence>
<dbReference type="InterPro" id="IPR048258">
    <property type="entry name" value="Cyclins_cyclin-box"/>
</dbReference>
<dbReference type="InterPro" id="IPR004367">
    <property type="entry name" value="Cyclin_C-dom"/>
</dbReference>
<keyword evidence="1" id="KW-0132">Cell division</keyword>
<dbReference type="EMBL" id="JAWDJO010000003">
    <property type="protein sequence ID" value="KAL1901734.1"/>
    <property type="molecule type" value="Genomic_DNA"/>
</dbReference>
<name>A0ABR3ZMP0_9PEZI</name>
<dbReference type="Proteomes" id="UP001583280">
    <property type="component" value="Unassembled WGS sequence"/>
</dbReference>
<sequence length="672" mass="76060">MATMSTLGSYATVAGLLKAAPQRSRHMWAQNENMAVPQVAKSTKAVAASNSSAHGMARKTTAKRSAFNDLSNTARGPIVLQTVDKNPKHSASDKKIRIVKSQNFNPVSLKKPSDENTTDESAMMRSAQRKVRKAVSLAQFDNKGRIAKETASKFVYPDATVANEVYQDVEENDESYDDYMQELPSIAHGEESADGSQPGCHALQPRNYSSQPVLRHGTSDALYLTAKLIQNGSEEHVETSDMSVELAPMDDLIEALYEDALEYHSDAETMPVQNEATNSQDRYESLSMEDDIHGSFETVTVDDTTMVNVVDEKLITTSILEPEEFWDEEEGEEDEQEGIYENGRLCCPFPKLSARVERDLDMAADWVESSGQFEYAEDCLDINMVSEYVEDIFEHYHNQDRRFLPSRDYMNIQREIKWPMRAVLIDWVIQAHARFNLLPETLFLAVNCIDRFLAQKVVTLPKLQLVGATALFIAAKYEEINCPSLSEMRYIVDNSYSEDEIRKAERYMLLMLNFDLGSPGPMSFLRRISKADNYDIDTRTMAKYFLEVTLIDERFVGLPQSFLAAAAHCLSRMLLQLGNWSPAHVHYSGYTYKQLRPAVEILVECCSNARVHHVAVFEKYRTQKYNYCAAYVVEDIAMGFRPPMFHPTMEEMISSLDLAAAVAEERAMAQRE</sequence>
<evidence type="ECO:0000313" key="7">
    <source>
        <dbReference type="EMBL" id="KAL1901734.1"/>
    </source>
</evidence>
<feature type="domain" description="Cyclin-like" evidence="5">
    <location>
        <begin position="426"/>
        <end position="510"/>
    </location>
</feature>
<proteinExistence type="inferred from homology"/>
<evidence type="ECO:0000256" key="1">
    <source>
        <dbReference type="ARBA" id="ARBA00022618"/>
    </source>
</evidence>
<evidence type="ECO:0000256" key="3">
    <source>
        <dbReference type="ARBA" id="ARBA00023306"/>
    </source>
</evidence>
<evidence type="ECO:0000256" key="2">
    <source>
        <dbReference type="ARBA" id="ARBA00023127"/>
    </source>
</evidence>
<comment type="similarity">
    <text evidence="4">Belongs to the cyclin family.</text>
</comment>
<reference evidence="7 8" key="1">
    <citation type="journal article" date="2024" name="IMA Fungus">
        <title>IMA Genome - F19 : A genome assembly and annotation guide to empower mycologists, including annotated draft genome sequences of Ceratocystis pirilliformis, Diaporthe australafricana, Fusarium ophioides, Paecilomyces lecythidis, and Sporothrix stenoceras.</title>
        <authorList>
            <person name="Aylward J."/>
            <person name="Wilson A.M."/>
            <person name="Visagie C.M."/>
            <person name="Spraker J."/>
            <person name="Barnes I."/>
            <person name="Buitendag C."/>
            <person name="Ceriani C."/>
            <person name="Del Mar Angel L."/>
            <person name="du Plessis D."/>
            <person name="Fuchs T."/>
            <person name="Gasser K."/>
            <person name="Kramer D."/>
            <person name="Li W."/>
            <person name="Munsamy K."/>
            <person name="Piso A."/>
            <person name="Price J.L."/>
            <person name="Sonnekus B."/>
            <person name="Thomas C."/>
            <person name="van der Nest A."/>
            <person name="van Dijk A."/>
            <person name="van Heerden A."/>
            <person name="van Vuuren N."/>
            <person name="Yilmaz N."/>
            <person name="Duong T.A."/>
            <person name="van der Merwe N.A."/>
            <person name="Wingfield M.J."/>
            <person name="Wingfield B.D."/>
        </authorList>
    </citation>
    <scope>NUCLEOTIDE SEQUENCE [LARGE SCALE GENOMIC DNA]</scope>
    <source>
        <strain evidence="7 8">CMW 12675</strain>
    </source>
</reference>
<feature type="domain" description="Cyclin C-terminal" evidence="6">
    <location>
        <begin position="519"/>
        <end position="634"/>
    </location>
</feature>
<dbReference type="CDD" id="cd20512">
    <property type="entry name" value="CYCLIN_CLBs_yeast_rpt2"/>
    <property type="match status" value="1"/>
</dbReference>
<comment type="caution">
    <text evidence="7">The sequence shown here is derived from an EMBL/GenBank/DDBJ whole genome shotgun (WGS) entry which is preliminary data.</text>
</comment>
<dbReference type="SMART" id="SM01332">
    <property type="entry name" value="Cyclin_C"/>
    <property type="match status" value="1"/>
</dbReference>
<dbReference type="SMART" id="SM00385">
    <property type="entry name" value="CYCLIN"/>
    <property type="match status" value="2"/>
</dbReference>
<evidence type="ECO:0000313" key="8">
    <source>
        <dbReference type="Proteomes" id="UP001583280"/>
    </source>
</evidence>
<dbReference type="SUPFAM" id="SSF47954">
    <property type="entry name" value="Cyclin-like"/>
    <property type="match status" value="2"/>
</dbReference>
<organism evidence="7 8">
    <name type="scientific">Ceratocystis pirilliformis</name>
    <dbReference type="NCBI Taxonomy" id="259994"/>
    <lineage>
        <taxon>Eukaryota</taxon>
        <taxon>Fungi</taxon>
        <taxon>Dikarya</taxon>
        <taxon>Ascomycota</taxon>
        <taxon>Pezizomycotina</taxon>
        <taxon>Sordariomycetes</taxon>
        <taxon>Hypocreomycetidae</taxon>
        <taxon>Microascales</taxon>
        <taxon>Ceratocystidaceae</taxon>
        <taxon>Ceratocystis</taxon>
    </lineage>
</organism>
<dbReference type="InterPro" id="IPR006671">
    <property type="entry name" value="Cyclin_N"/>
</dbReference>
<evidence type="ECO:0000259" key="5">
    <source>
        <dbReference type="SMART" id="SM00385"/>
    </source>
</evidence>
<dbReference type="Pfam" id="PF02984">
    <property type="entry name" value="Cyclin_C"/>
    <property type="match status" value="1"/>
</dbReference>
<accession>A0ABR3ZMP0</accession>
<keyword evidence="3" id="KW-0131">Cell cycle</keyword>
<keyword evidence="8" id="KW-1185">Reference proteome</keyword>
<dbReference type="InterPro" id="IPR013763">
    <property type="entry name" value="Cyclin-like_dom"/>
</dbReference>
<dbReference type="Pfam" id="PF00134">
    <property type="entry name" value="Cyclin_N"/>
    <property type="match status" value="1"/>
</dbReference>
<dbReference type="InterPro" id="IPR036915">
    <property type="entry name" value="Cyclin-like_sf"/>
</dbReference>
<dbReference type="PANTHER" id="PTHR10177">
    <property type="entry name" value="CYCLINS"/>
    <property type="match status" value="1"/>
</dbReference>
<keyword evidence="2 4" id="KW-0195">Cyclin</keyword>
<protein>
    <submittedName>
        <fullName evidence="7">B-type cyclin</fullName>
    </submittedName>
</protein>
<dbReference type="PROSITE" id="PS00292">
    <property type="entry name" value="CYCLINS"/>
    <property type="match status" value="1"/>
</dbReference>
<evidence type="ECO:0000259" key="6">
    <source>
        <dbReference type="SMART" id="SM01332"/>
    </source>
</evidence>